<name>A0A7Y0DUA4_9GAMM</name>
<evidence type="ECO:0000313" key="1">
    <source>
        <dbReference type="EMBL" id="NMM41760.1"/>
    </source>
</evidence>
<dbReference type="EMBL" id="JABBMT010000022">
    <property type="protein sequence ID" value="NMM41760.1"/>
    <property type="molecule type" value="Genomic_DNA"/>
</dbReference>
<evidence type="ECO:0000313" key="2">
    <source>
        <dbReference type="Proteomes" id="UP000570493"/>
    </source>
</evidence>
<keyword evidence="2" id="KW-1185">Reference proteome</keyword>
<dbReference type="PROSITE" id="PS51257">
    <property type="entry name" value="PROKAR_LIPOPROTEIN"/>
    <property type="match status" value="1"/>
</dbReference>
<reference evidence="1" key="1">
    <citation type="submission" date="2020-04" db="EMBL/GenBank/DDBJ databases">
        <title>Genome Sequencing for Pseudoaltermonas arctica.</title>
        <authorList>
            <person name="Elkins N.S."/>
        </authorList>
    </citation>
    <scope>NUCLEOTIDE SEQUENCE [LARGE SCALE GENOMIC DNA]</scope>
    <source>
        <strain evidence="1">NEC-BIFX-2020_0012</strain>
    </source>
</reference>
<comment type="caution">
    <text evidence="1">The sequence shown here is derived from an EMBL/GenBank/DDBJ whole genome shotgun (WGS) entry which is preliminary data.</text>
</comment>
<protein>
    <recommendedName>
        <fullName evidence="3">Lipoprotein</fullName>
    </recommendedName>
</protein>
<sequence length="218" mass="25080">MLKIIKVTTLSVLIAVTGCVSIPSEAPELSVELGKRIAAIEESNITLLNRFFDQKRKEVDKFIEEEWVPEFANHFFSNKTISDAWETIVSEDDKKQRLLFLVKTGPRLIKKINEKRLELIQPLDALERRIELKIREEYTQARAINNSITSFLLSASKVADNRNRYLEMVNTTDASIGRLIDETDDAVSVLIEKKDILEDKSERSQKFLGKVREIRDSI</sequence>
<dbReference type="AlphaFoldDB" id="A0A7Y0DUA4"/>
<evidence type="ECO:0008006" key="3">
    <source>
        <dbReference type="Google" id="ProtNLM"/>
    </source>
</evidence>
<dbReference type="RefSeq" id="WP_169020726.1">
    <property type="nucleotide sequence ID" value="NZ_JABBMT010000022.1"/>
</dbReference>
<accession>A0A7Y0DUA4</accession>
<proteinExistence type="predicted"/>
<organism evidence="1 2">
    <name type="scientific">Pseudoalteromonas arctica</name>
    <dbReference type="NCBI Taxonomy" id="394751"/>
    <lineage>
        <taxon>Bacteria</taxon>
        <taxon>Pseudomonadati</taxon>
        <taxon>Pseudomonadota</taxon>
        <taxon>Gammaproteobacteria</taxon>
        <taxon>Alteromonadales</taxon>
        <taxon>Pseudoalteromonadaceae</taxon>
        <taxon>Pseudoalteromonas</taxon>
    </lineage>
</organism>
<dbReference type="Proteomes" id="UP000570493">
    <property type="component" value="Unassembled WGS sequence"/>
</dbReference>
<gene>
    <name evidence="1" type="ORF">HHO47_13280</name>
</gene>